<reference evidence="2 4" key="1">
    <citation type="submission" date="2024-04" db="EMBL/GenBank/DDBJ databases">
        <title>The reference genome of an endangered Asteraceae, Deinandra increscens subsp. villosa, native to the Central Coast of California.</title>
        <authorList>
            <person name="Guilliams M."/>
            <person name="Hasenstab-Lehman K."/>
            <person name="Meyer R."/>
            <person name="Mcevoy S."/>
        </authorList>
    </citation>
    <scope>NUCLEOTIDE SEQUENCE [LARGE SCALE GENOMIC DNA]</scope>
    <source>
        <tissue evidence="2">Leaf</tissue>
    </source>
</reference>
<comment type="caution">
    <text evidence="2">The sequence shown here is derived from an EMBL/GenBank/DDBJ whole genome shotgun (WGS) entry which is preliminary data.</text>
</comment>
<gene>
    <name evidence="3" type="ORF">SSX86_030923</name>
    <name evidence="2" type="ORF">SSX86_032364</name>
</gene>
<dbReference type="GO" id="GO:0010468">
    <property type="term" value="P:regulation of gene expression"/>
    <property type="evidence" value="ECO:0007669"/>
    <property type="project" value="TreeGrafter"/>
</dbReference>
<dbReference type="InterPro" id="IPR004082">
    <property type="entry name" value="OBERON"/>
</dbReference>
<feature type="compositionally biased region" description="Basic and acidic residues" evidence="1">
    <location>
        <begin position="10"/>
        <end position="22"/>
    </location>
</feature>
<keyword evidence="4" id="KW-1185">Reference proteome</keyword>
<proteinExistence type="predicted"/>
<dbReference type="AlphaFoldDB" id="A0AAP0C3T0"/>
<dbReference type="EMBL" id="JBCNJP010010739">
    <property type="protein sequence ID" value="KAK9048670.1"/>
    <property type="molecule type" value="Genomic_DNA"/>
</dbReference>
<dbReference type="GO" id="GO:0010078">
    <property type="term" value="P:maintenance of root meristem identity"/>
    <property type="evidence" value="ECO:0007669"/>
    <property type="project" value="TreeGrafter"/>
</dbReference>
<dbReference type="EMBL" id="JBCNJP010003325">
    <property type="protein sequence ID" value="KAK9050109.1"/>
    <property type="molecule type" value="Genomic_DNA"/>
</dbReference>
<feature type="region of interest" description="Disordered" evidence="1">
    <location>
        <begin position="1"/>
        <end position="29"/>
    </location>
</feature>
<dbReference type="GO" id="GO:0010492">
    <property type="term" value="P:maintenance of shoot apical meristem identity"/>
    <property type="evidence" value="ECO:0007669"/>
    <property type="project" value="TreeGrafter"/>
</dbReference>
<name>A0AAP0C3T0_9ASTR</name>
<dbReference type="GO" id="GO:0010071">
    <property type="term" value="P:root meristem specification"/>
    <property type="evidence" value="ECO:0007669"/>
    <property type="project" value="TreeGrafter"/>
</dbReference>
<evidence type="ECO:0000313" key="4">
    <source>
        <dbReference type="Proteomes" id="UP001408789"/>
    </source>
</evidence>
<evidence type="ECO:0000256" key="1">
    <source>
        <dbReference type="SAM" id="MobiDB-lite"/>
    </source>
</evidence>
<feature type="region of interest" description="Disordered" evidence="1">
    <location>
        <begin position="71"/>
        <end position="105"/>
    </location>
</feature>
<organism evidence="2 4">
    <name type="scientific">Deinandra increscens subsp. villosa</name>
    <dbReference type="NCBI Taxonomy" id="3103831"/>
    <lineage>
        <taxon>Eukaryota</taxon>
        <taxon>Viridiplantae</taxon>
        <taxon>Streptophyta</taxon>
        <taxon>Embryophyta</taxon>
        <taxon>Tracheophyta</taxon>
        <taxon>Spermatophyta</taxon>
        <taxon>Magnoliopsida</taxon>
        <taxon>eudicotyledons</taxon>
        <taxon>Gunneridae</taxon>
        <taxon>Pentapetalae</taxon>
        <taxon>asterids</taxon>
        <taxon>campanulids</taxon>
        <taxon>Asterales</taxon>
        <taxon>Asteraceae</taxon>
        <taxon>Asteroideae</taxon>
        <taxon>Heliantheae alliance</taxon>
        <taxon>Madieae</taxon>
        <taxon>Madiinae</taxon>
        <taxon>Deinandra</taxon>
    </lineage>
</organism>
<sequence>MVVSASDGNDESRGFTRSKEIDMEGPGTGGFDFFFMDPVKKPENSDQKLSLEPLQLSPRLPSVLLPIGCQNLVQGPDSPSQEMSTQSHASSFQTSSDEFTRSFSGSQHFTHSPSCCSLTENSVDFEKSVGSHPLLQCVNWDEHKTTEPPIQQRSISNGPVGVSDVQSLPLPLHNARFSAEGSCNNNSKQPSGSHSRHMNEIRSPTQSVGSHETGLEFHKDKKGVMREVIGTNPADFVEPILAVVVSDPLHIVAQPLNEMTPQSLTSLKDPARDVILKPSKLKSLKAAEAAKQREQKRENERKVRKEAFTLALEKKRKENAEKIKQIVIKKQEDFKIKEANIAARMLLREQEKQKLVAKTNQKQYKKSTLKVKKAKALVNFTSYKYPWMDTSTFEIDETYENFDAPQWTDLSAAVDDDPSLDDWFCQGM</sequence>
<dbReference type="PANTHER" id="PTHR21736:SF20">
    <property type="entry name" value="PROTEIN OBERON 4"/>
    <property type="match status" value="1"/>
</dbReference>
<evidence type="ECO:0000313" key="3">
    <source>
        <dbReference type="EMBL" id="KAK9050109.1"/>
    </source>
</evidence>
<evidence type="ECO:0000313" key="2">
    <source>
        <dbReference type="EMBL" id="KAK9048670.1"/>
    </source>
</evidence>
<feature type="compositionally biased region" description="Polar residues" evidence="1">
    <location>
        <begin position="181"/>
        <end position="193"/>
    </location>
</feature>
<dbReference type="Proteomes" id="UP001408789">
    <property type="component" value="Unassembled WGS sequence"/>
</dbReference>
<accession>A0AAP0C3T0</accession>
<dbReference type="PANTHER" id="PTHR21736">
    <property type="entry name" value="VERNALIZATION-INSENSITIVE PROTEIN 3"/>
    <property type="match status" value="1"/>
</dbReference>
<dbReference type="GO" id="GO:0005634">
    <property type="term" value="C:nucleus"/>
    <property type="evidence" value="ECO:0007669"/>
    <property type="project" value="TreeGrafter"/>
</dbReference>
<protein>
    <submittedName>
        <fullName evidence="2">Uncharacterized protein</fullName>
    </submittedName>
</protein>
<feature type="region of interest" description="Disordered" evidence="1">
    <location>
        <begin position="179"/>
        <end position="213"/>
    </location>
</feature>